<reference evidence="2 3" key="1">
    <citation type="submission" date="2016-11" db="EMBL/GenBank/DDBJ databases">
        <authorList>
            <person name="Jaros S."/>
            <person name="Januszkiewicz K."/>
            <person name="Wedrychowicz H."/>
        </authorList>
    </citation>
    <scope>NUCLEOTIDE SEQUENCE [LARGE SCALE GENOMIC DNA]</scope>
    <source>
        <strain evidence="2 3">CGMCC 4.5723</strain>
    </source>
</reference>
<proteinExistence type="predicted"/>
<keyword evidence="3" id="KW-1185">Reference proteome</keyword>
<feature type="coiled-coil region" evidence="1">
    <location>
        <begin position="5"/>
        <end position="32"/>
    </location>
</feature>
<dbReference type="Proteomes" id="UP000184452">
    <property type="component" value="Unassembled WGS sequence"/>
</dbReference>
<dbReference type="AlphaFoldDB" id="A0A1M6WGB4"/>
<name>A0A1M6WGB4_9ACTN</name>
<keyword evidence="1" id="KW-0175">Coiled coil</keyword>
<evidence type="ECO:0000313" key="3">
    <source>
        <dbReference type="Proteomes" id="UP000184452"/>
    </source>
</evidence>
<protein>
    <submittedName>
        <fullName evidence="2">Uncharacterized protein</fullName>
    </submittedName>
</protein>
<dbReference type="STRING" id="758803.SAMN05421803_14322"/>
<dbReference type="EMBL" id="FQZK01000043">
    <property type="protein sequence ID" value="SHK92689.1"/>
    <property type="molecule type" value="Genomic_DNA"/>
</dbReference>
<feature type="coiled-coil region" evidence="1">
    <location>
        <begin position="72"/>
        <end position="99"/>
    </location>
</feature>
<dbReference type="RefSeq" id="WP_073384349.1">
    <property type="nucleotide sequence ID" value="NZ_FQZK01000043.1"/>
</dbReference>
<evidence type="ECO:0000256" key="1">
    <source>
        <dbReference type="SAM" id="Coils"/>
    </source>
</evidence>
<accession>A0A1M6WGB4</accession>
<gene>
    <name evidence="2" type="ORF">SAMN05421803_14322</name>
</gene>
<evidence type="ECO:0000313" key="2">
    <source>
        <dbReference type="EMBL" id="SHK92689.1"/>
    </source>
</evidence>
<sequence length="223" mass="24613">MRFTHRRCQQELDQAYALLDRREEELEATTGELVERRHTTVLVEVELGHLRERVRAADAQDRERCPENQGHSLSLGMQVDELERQVAELEAELGTWREHAEGLAGEVLAYQRAESVLAGRRRRVAAAALDDAAERPAHPQSAHQATVAAAIAAMPLAYFDPEVVCDVGYGRPRWLVDGEVLGPYGTPERGRDQIAARYGLTDAELDAIEAAARAQLAAEAEAA</sequence>
<organism evidence="2 3">
    <name type="scientific">Nocardiopsis flavescens</name>
    <dbReference type="NCBI Taxonomy" id="758803"/>
    <lineage>
        <taxon>Bacteria</taxon>
        <taxon>Bacillati</taxon>
        <taxon>Actinomycetota</taxon>
        <taxon>Actinomycetes</taxon>
        <taxon>Streptosporangiales</taxon>
        <taxon>Nocardiopsidaceae</taxon>
        <taxon>Nocardiopsis</taxon>
    </lineage>
</organism>